<dbReference type="PANTHER" id="PTHR43827:SF3">
    <property type="entry name" value="NADP-DEPENDENT OXIDOREDUCTASE DOMAIN-CONTAINING PROTEIN"/>
    <property type="match status" value="1"/>
</dbReference>
<evidence type="ECO:0000256" key="5">
    <source>
        <dbReference type="PIRSR" id="PIRSR000097-1"/>
    </source>
</evidence>
<feature type="site" description="Lowers pKa of active site Tyr" evidence="7">
    <location>
        <position position="65"/>
    </location>
</feature>
<dbReference type="OrthoDB" id="9804790at2"/>
<dbReference type="InterPro" id="IPR036812">
    <property type="entry name" value="NAD(P)_OxRdtase_dom_sf"/>
</dbReference>
<sequence length="268" mass="29164">MSHIPSFGVGTFRLKGQTALDSVRNALEVGYRAIDTAQIYGNEAEVGEAIAQSGVKRAELFVTTKIWTDSYAKAKLVPSLRQSLEKLRIDYVDLTLIHWPAPGNGVELPEYMEALAEAKALGLTRQIGISNFNIELTRQAIAVVGKGEIATNQIELSPYLQNHKLTAFLNEQGITVTSYMTLAYGKVLHDPVLAKIAGKHQATVAQVALAWALQLGYAVIPSSTKRENLASNLLARNIKLDAEDMALIATLERNGREITPAGLAPVWD</sequence>
<dbReference type="SUPFAM" id="SSF51430">
    <property type="entry name" value="NAD(P)-linked oxidoreductase"/>
    <property type="match status" value="1"/>
</dbReference>
<evidence type="ECO:0000313" key="9">
    <source>
        <dbReference type="EMBL" id="TCS37989.1"/>
    </source>
</evidence>
<dbReference type="InterPro" id="IPR023210">
    <property type="entry name" value="NADP_OxRdtase_dom"/>
</dbReference>
<evidence type="ECO:0000256" key="7">
    <source>
        <dbReference type="PIRSR" id="PIRSR000097-3"/>
    </source>
</evidence>
<accession>A0A4R3I280</accession>
<dbReference type="GO" id="GO:1990002">
    <property type="term" value="F:methylglyoxal reductase (NADPH) (acetol producing) activity"/>
    <property type="evidence" value="ECO:0007669"/>
    <property type="project" value="TreeGrafter"/>
</dbReference>
<proteinExistence type="inferred from homology"/>
<protein>
    <submittedName>
        <fullName evidence="9">2,5-diketo-D-gluconate reductase B</fullName>
    </submittedName>
</protein>
<keyword evidence="10" id="KW-1185">Reference proteome</keyword>
<dbReference type="Pfam" id="PF00248">
    <property type="entry name" value="Aldo_ket_red"/>
    <property type="match status" value="1"/>
</dbReference>
<dbReference type="EMBL" id="SLZQ01000003">
    <property type="protein sequence ID" value="TCS37989.1"/>
    <property type="molecule type" value="Genomic_DNA"/>
</dbReference>
<reference evidence="9 10" key="1">
    <citation type="submission" date="2019-03" db="EMBL/GenBank/DDBJ databases">
        <title>Genomic Encyclopedia of Type Strains, Phase IV (KMG-IV): sequencing the most valuable type-strain genomes for metagenomic binning, comparative biology and taxonomic classification.</title>
        <authorList>
            <person name="Goeker M."/>
        </authorList>
    </citation>
    <scope>NUCLEOTIDE SEQUENCE [LARGE SCALE GENOMIC DNA]</scope>
    <source>
        <strain evidence="9 10">DSM 7445</strain>
    </source>
</reference>
<dbReference type="FunFam" id="3.20.20.100:FF:000002">
    <property type="entry name" value="2,5-diketo-D-gluconic acid reductase A"/>
    <property type="match status" value="1"/>
</dbReference>
<dbReference type="PANTHER" id="PTHR43827">
    <property type="entry name" value="2,5-DIKETO-D-GLUCONIC ACID REDUCTASE"/>
    <property type="match status" value="1"/>
</dbReference>
<gene>
    <name evidence="9" type="ORF">EDC30_103281</name>
</gene>
<comment type="caution">
    <text evidence="9">The sequence shown here is derived from an EMBL/GenBank/DDBJ whole genome shotgun (WGS) entry which is preliminary data.</text>
</comment>
<dbReference type="RefSeq" id="WP_132258063.1">
    <property type="nucleotide sequence ID" value="NZ_SLZQ01000003.1"/>
</dbReference>
<keyword evidence="3" id="KW-0560">Oxidoreductase</keyword>
<evidence type="ECO:0000256" key="4">
    <source>
        <dbReference type="ARBA" id="ARBA00049445"/>
    </source>
</evidence>
<evidence type="ECO:0000256" key="1">
    <source>
        <dbReference type="ARBA" id="ARBA00007905"/>
    </source>
</evidence>
<feature type="binding site" evidence="6">
    <location>
        <position position="98"/>
    </location>
    <ligand>
        <name>substrate</name>
    </ligand>
</feature>
<dbReference type="PROSITE" id="PS00062">
    <property type="entry name" value="ALDOKETO_REDUCTASE_2"/>
    <property type="match status" value="1"/>
</dbReference>
<dbReference type="PRINTS" id="PR00069">
    <property type="entry name" value="ALDKETRDTASE"/>
</dbReference>
<feature type="domain" description="NADP-dependent oxidoreductase" evidence="8">
    <location>
        <begin position="8"/>
        <end position="251"/>
    </location>
</feature>
<evidence type="ECO:0000313" key="10">
    <source>
        <dbReference type="Proteomes" id="UP000295382"/>
    </source>
</evidence>
<feature type="active site" description="Proton donor" evidence="5">
    <location>
        <position position="40"/>
    </location>
</feature>
<evidence type="ECO:0000256" key="2">
    <source>
        <dbReference type="ARBA" id="ARBA00022857"/>
    </source>
</evidence>
<name>A0A4R3I280_PAULE</name>
<evidence type="ECO:0000256" key="3">
    <source>
        <dbReference type="ARBA" id="ARBA00023002"/>
    </source>
</evidence>
<keyword evidence="2" id="KW-0521">NADP</keyword>
<dbReference type="NCBIfam" id="NF008377">
    <property type="entry name" value="PRK11172.1"/>
    <property type="match status" value="1"/>
</dbReference>
<dbReference type="InterPro" id="IPR018170">
    <property type="entry name" value="Aldo/ket_reductase_CS"/>
</dbReference>
<dbReference type="Proteomes" id="UP000295382">
    <property type="component" value="Unassembled WGS sequence"/>
</dbReference>
<dbReference type="PROSITE" id="PS00798">
    <property type="entry name" value="ALDOKETO_REDUCTASE_1"/>
    <property type="match status" value="1"/>
</dbReference>
<dbReference type="CDD" id="cd19139">
    <property type="entry name" value="AKR_AKR3F2"/>
    <property type="match status" value="1"/>
</dbReference>
<organism evidence="9 10">
    <name type="scientific">Paucimonas lemoignei</name>
    <name type="common">Pseudomonas lemoignei</name>
    <dbReference type="NCBI Taxonomy" id="29443"/>
    <lineage>
        <taxon>Bacteria</taxon>
        <taxon>Pseudomonadati</taxon>
        <taxon>Pseudomonadota</taxon>
        <taxon>Betaproteobacteria</taxon>
        <taxon>Burkholderiales</taxon>
        <taxon>Burkholderiaceae</taxon>
        <taxon>Paucimonas</taxon>
    </lineage>
</organism>
<dbReference type="GO" id="GO:0051596">
    <property type="term" value="P:methylglyoxal catabolic process"/>
    <property type="evidence" value="ECO:0007669"/>
    <property type="project" value="TreeGrafter"/>
</dbReference>
<dbReference type="InterPro" id="IPR020471">
    <property type="entry name" value="AKR"/>
</dbReference>
<dbReference type="AlphaFoldDB" id="A0A4R3I280"/>
<comment type="catalytic activity">
    <reaction evidence="4">
        <text>hydroxyacetone + NADP(+) = methylglyoxal + NADPH + H(+)</text>
        <dbReference type="Rhea" id="RHEA:27986"/>
        <dbReference type="ChEBI" id="CHEBI:15378"/>
        <dbReference type="ChEBI" id="CHEBI:17158"/>
        <dbReference type="ChEBI" id="CHEBI:27957"/>
        <dbReference type="ChEBI" id="CHEBI:57783"/>
        <dbReference type="ChEBI" id="CHEBI:58349"/>
    </reaction>
</comment>
<comment type="similarity">
    <text evidence="1">Belongs to the aldo/keto reductase family.</text>
</comment>
<evidence type="ECO:0000259" key="8">
    <source>
        <dbReference type="Pfam" id="PF00248"/>
    </source>
</evidence>
<dbReference type="Gene3D" id="3.20.20.100">
    <property type="entry name" value="NADP-dependent oxidoreductase domain"/>
    <property type="match status" value="1"/>
</dbReference>
<evidence type="ECO:0000256" key="6">
    <source>
        <dbReference type="PIRSR" id="PIRSR000097-2"/>
    </source>
</evidence>
<dbReference type="PIRSF" id="PIRSF000097">
    <property type="entry name" value="AKR"/>
    <property type="match status" value="1"/>
</dbReference>